<dbReference type="PANTHER" id="PTHR32552">
    <property type="entry name" value="FERRICHROME IRON RECEPTOR-RELATED"/>
    <property type="match status" value="1"/>
</dbReference>
<dbReference type="InterPro" id="IPR039426">
    <property type="entry name" value="TonB-dep_rcpt-like"/>
</dbReference>
<keyword evidence="7" id="KW-0998">Cell outer membrane</keyword>
<dbReference type="RefSeq" id="WP_135983618.1">
    <property type="nucleotide sequence ID" value="NZ_JAASQM010000002.1"/>
</dbReference>
<evidence type="ECO:0000256" key="1">
    <source>
        <dbReference type="ARBA" id="ARBA00004571"/>
    </source>
</evidence>
<sequence length="642" mass="68024">MRISLCCLSLLATPEAWAQQAQPVPAPVPQGRDVVRAADDAFGRRVGIEDVGLYSESEVRGFDLQSAGNYRIEDHYFVRAIGLPLTLIDGTAIRVGANGLRTDFAAPSGVVQYDLPDVAPGTRARVETGWWGGSGPVLSARVTTASADGDLGLVGSIQANPLQDYTDGTGGDFFAAGIVPRWSPLPGVKLTGMYGRTWFERGGDTVFATTDGTPPPEVVRGPERSQPWMEQRTETTQAGLIADVDAGRGWAFGASAFLSRVHDQRTYFNLIRFPAGGGPVEESAQAFGNERFRSLSGEVTAAKSFATGVIAMVRRRDSLASMGPGTALPLVRFADVDAPVAIPKPGFEIDPRRKRDTVGQWAGGVGYRLSIGSAAELRADVQRAHYTKTVRALDGSETRETTRPWLYSAAITGAITPDLTVFASYARGLEEAGVAPGNAANRGAVLPAALSRQAELGLKYRIPGGPTLIAGLFDLSKPLPGLDANGVYGFVGEVRHRGVELSLAGPITGRLSAVLGATLLDAQIGGELVDAGVIGSHPIGRPEAIALANLTWRVPGVEGLAIDGGVNFRGQRYANRENSATLPSYAIFHAGLRQRFEVEGQPLTVRARVTNLLDKFVWNASNAGLFTPNGKRVVTLTVTGEI</sequence>
<keyword evidence="2" id="KW-0813">Transport</keyword>
<keyword evidence="11" id="KW-1185">Reference proteome</keyword>
<gene>
    <name evidence="10" type="ORF">E5A74_07505</name>
</gene>
<keyword evidence="6" id="KW-0472">Membrane</keyword>
<reference evidence="10 11" key="1">
    <citation type="submission" date="2019-04" db="EMBL/GenBank/DDBJ databases">
        <title>Sphingomonas psychrotolerans sp. nov., isolated from soil in the Tianshan Mountains, Xinjiang, China.</title>
        <authorList>
            <person name="Luo Y."/>
            <person name="Sheng H."/>
        </authorList>
    </citation>
    <scope>NUCLEOTIDE SEQUENCE [LARGE SCALE GENOMIC DNA]</scope>
    <source>
        <strain evidence="10 11">KIS18-15</strain>
    </source>
</reference>
<dbReference type="Pfam" id="PF00593">
    <property type="entry name" value="TonB_dep_Rec_b-barrel"/>
    <property type="match status" value="1"/>
</dbReference>
<comment type="subcellular location">
    <subcellularLocation>
        <location evidence="1">Cell outer membrane</location>
        <topology evidence="1">Multi-pass membrane protein</topology>
    </subcellularLocation>
</comment>
<evidence type="ECO:0000256" key="6">
    <source>
        <dbReference type="ARBA" id="ARBA00023136"/>
    </source>
</evidence>
<keyword evidence="4" id="KW-0812">Transmembrane</keyword>
<comment type="caution">
    <text evidence="10">The sequence shown here is derived from an EMBL/GenBank/DDBJ whole genome shotgun (WGS) entry which is preliminary data.</text>
</comment>
<feature type="chain" id="PRO_5020433972" evidence="8">
    <location>
        <begin position="19"/>
        <end position="642"/>
    </location>
</feature>
<evidence type="ECO:0000256" key="8">
    <source>
        <dbReference type="SAM" id="SignalP"/>
    </source>
</evidence>
<dbReference type="GO" id="GO:0015344">
    <property type="term" value="F:siderophore uptake transmembrane transporter activity"/>
    <property type="evidence" value="ECO:0007669"/>
    <property type="project" value="TreeGrafter"/>
</dbReference>
<keyword evidence="5" id="KW-0798">TonB box</keyword>
<dbReference type="GO" id="GO:0009279">
    <property type="term" value="C:cell outer membrane"/>
    <property type="evidence" value="ECO:0007669"/>
    <property type="project" value="UniProtKB-SubCell"/>
</dbReference>
<feature type="signal peptide" evidence="8">
    <location>
        <begin position="1"/>
        <end position="18"/>
    </location>
</feature>
<dbReference type="Proteomes" id="UP000309848">
    <property type="component" value="Unassembled WGS sequence"/>
</dbReference>
<evidence type="ECO:0000313" key="11">
    <source>
        <dbReference type="Proteomes" id="UP000309848"/>
    </source>
</evidence>
<evidence type="ECO:0000256" key="2">
    <source>
        <dbReference type="ARBA" id="ARBA00022448"/>
    </source>
</evidence>
<dbReference type="Gene3D" id="2.40.170.20">
    <property type="entry name" value="TonB-dependent receptor, beta-barrel domain"/>
    <property type="match status" value="1"/>
</dbReference>
<accession>A0A4S1WMU2</accession>
<organism evidence="10 11">
    <name type="scientific">Sphingomonas naasensis</name>
    <dbReference type="NCBI Taxonomy" id="1344951"/>
    <lineage>
        <taxon>Bacteria</taxon>
        <taxon>Pseudomonadati</taxon>
        <taxon>Pseudomonadota</taxon>
        <taxon>Alphaproteobacteria</taxon>
        <taxon>Sphingomonadales</taxon>
        <taxon>Sphingomonadaceae</taxon>
        <taxon>Sphingomonas</taxon>
    </lineage>
</organism>
<protein>
    <submittedName>
        <fullName evidence="10">TonB-dependent receptor</fullName>
    </submittedName>
</protein>
<evidence type="ECO:0000256" key="7">
    <source>
        <dbReference type="ARBA" id="ARBA00023237"/>
    </source>
</evidence>
<feature type="domain" description="TonB-dependent receptor-like beta-barrel" evidence="9">
    <location>
        <begin position="205"/>
        <end position="612"/>
    </location>
</feature>
<dbReference type="OrthoDB" id="9760333at2"/>
<dbReference type="InterPro" id="IPR036942">
    <property type="entry name" value="Beta-barrel_TonB_sf"/>
</dbReference>
<evidence type="ECO:0000259" key="9">
    <source>
        <dbReference type="Pfam" id="PF00593"/>
    </source>
</evidence>
<keyword evidence="10" id="KW-0675">Receptor</keyword>
<evidence type="ECO:0000256" key="5">
    <source>
        <dbReference type="ARBA" id="ARBA00023077"/>
    </source>
</evidence>
<dbReference type="InterPro" id="IPR000531">
    <property type="entry name" value="Beta-barrel_TonB"/>
</dbReference>
<name>A0A4S1WMU2_9SPHN</name>
<dbReference type="EMBL" id="SRXU01000002">
    <property type="protein sequence ID" value="TGX44604.1"/>
    <property type="molecule type" value="Genomic_DNA"/>
</dbReference>
<evidence type="ECO:0000313" key="10">
    <source>
        <dbReference type="EMBL" id="TGX44604.1"/>
    </source>
</evidence>
<keyword evidence="8" id="KW-0732">Signal</keyword>
<evidence type="ECO:0000256" key="4">
    <source>
        <dbReference type="ARBA" id="ARBA00022692"/>
    </source>
</evidence>
<dbReference type="AlphaFoldDB" id="A0A4S1WMU2"/>
<dbReference type="PANTHER" id="PTHR32552:SF82">
    <property type="entry name" value="FCUA PROTEIN"/>
    <property type="match status" value="1"/>
</dbReference>
<proteinExistence type="predicted"/>
<evidence type="ECO:0000256" key="3">
    <source>
        <dbReference type="ARBA" id="ARBA00022452"/>
    </source>
</evidence>
<dbReference type="SUPFAM" id="SSF56935">
    <property type="entry name" value="Porins"/>
    <property type="match status" value="1"/>
</dbReference>
<keyword evidence="3" id="KW-1134">Transmembrane beta strand</keyword>